<name>A0A650GFR7_9MICO</name>
<protein>
    <recommendedName>
        <fullName evidence="3">DUF4062 domain-containing protein</fullName>
    </recommendedName>
</protein>
<sequence length="309" mass="34397">MPFHTTAVQVMLASPGDTSKQRAEILTAVARWNGRHAQLRGFVITPWLYELHATPLYGQRAQTIVNEQGVDKSDVVIVIFGDKLGTPTGVDLSGTVEEMRRAHELGKRVHVYFSSADVPQDKITDAVALSEFKAKFEEAQLGYYETYTDPRDLSLKVIEALETDLTVFGEAPAPKTPAGVVLRVTFEARTPPEQQPALIPSTYSTETSRSLHQMAARRAAEPVRQLLISNTGEVDAEKVQVKLVPPPGVSVSVRHTDDDGWTSPRDLTVDSVFALELVRRRTRPTNVDVMTRWVEADKMQEKTFTTHVY</sequence>
<gene>
    <name evidence="1" type="ORF">EEW87_17705</name>
</gene>
<keyword evidence="1" id="KW-0614">Plasmid</keyword>
<dbReference type="RefSeq" id="WP_123093660.1">
    <property type="nucleotide sequence ID" value="NZ_CP046475.1"/>
</dbReference>
<dbReference type="EMBL" id="CP046475">
    <property type="protein sequence ID" value="QGX08841.1"/>
    <property type="molecule type" value="Genomic_DNA"/>
</dbReference>
<evidence type="ECO:0008006" key="3">
    <source>
        <dbReference type="Google" id="ProtNLM"/>
    </source>
</evidence>
<organism evidence="1 2">
    <name type="scientific">Janibacter melonis</name>
    <dbReference type="NCBI Taxonomy" id="262209"/>
    <lineage>
        <taxon>Bacteria</taxon>
        <taxon>Bacillati</taxon>
        <taxon>Actinomycetota</taxon>
        <taxon>Actinomycetes</taxon>
        <taxon>Micrococcales</taxon>
        <taxon>Intrasporangiaceae</taxon>
        <taxon>Janibacter</taxon>
    </lineage>
</organism>
<evidence type="ECO:0000313" key="2">
    <source>
        <dbReference type="Proteomes" id="UP000271708"/>
    </source>
</evidence>
<dbReference type="KEGG" id="jme:EEW87_17705"/>
<proteinExistence type="predicted"/>
<dbReference type="GeneID" id="59163567"/>
<dbReference type="AlphaFoldDB" id="A0A650GFR7"/>
<geneLocation type="plasmid" evidence="1">
    <name>unnamed</name>
</geneLocation>
<reference evidence="1 2" key="1">
    <citation type="submission" date="2019-11" db="EMBL/GenBank/DDBJ databases">
        <title>Complete Genome Sequence of Janibacter melonis M714.</title>
        <authorList>
            <person name="Zhao Q."/>
        </authorList>
    </citation>
    <scope>NUCLEOTIDE SEQUENCE [LARGE SCALE GENOMIC DNA]</scope>
    <source>
        <strain evidence="1 2">M714</strain>
        <plasmid evidence="1 2">unnamed</plasmid>
    </source>
</reference>
<accession>A0A650GFR7</accession>
<evidence type="ECO:0000313" key="1">
    <source>
        <dbReference type="EMBL" id="QGX08841.1"/>
    </source>
</evidence>
<dbReference type="Proteomes" id="UP000271708">
    <property type="component" value="Plasmid unnamed"/>
</dbReference>